<proteinExistence type="inferred from homology"/>
<accession>A0A0Q2Y6D3</accession>
<evidence type="ECO:0000313" key="7">
    <source>
        <dbReference type="Proteomes" id="UP000051221"/>
    </source>
</evidence>
<dbReference type="Pfam" id="PF00657">
    <property type="entry name" value="Lipase_GDSL"/>
    <property type="match status" value="1"/>
</dbReference>
<name>A0A0Q2Y6D3_VIBFU</name>
<feature type="signal peptide" evidence="4">
    <location>
        <begin position="1"/>
        <end position="21"/>
    </location>
</feature>
<evidence type="ECO:0000256" key="4">
    <source>
        <dbReference type="SAM" id="SignalP"/>
    </source>
</evidence>
<keyword evidence="2" id="KW-0378">Hydrolase</keyword>
<dbReference type="PANTHER" id="PTHR31321:SF57">
    <property type="entry name" value="PECTINESTERASE 53-RELATED"/>
    <property type="match status" value="1"/>
</dbReference>
<dbReference type="PANTHER" id="PTHR31321">
    <property type="entry name" value="ACYL-COA THIOESTER HYDROLASE YBHC-RELATED"/>
    <property type="match status" value="1"/>
</dbReference>
<dbReference type="InterPro" id="IPR036514">
    <property type="entry name" value="SGNH_hydro_sf"/>
</dbReference>
<evidence type="ECO:0000256" key="1">
    <source>
        <dbReference type="ARBA" id="ARBA00008891"/>
    </source>
</evidence>
<dbReference type="InterPro" id="IPR011050">
    <property type="entry name" value="Pectin_lyase_fold/virulence"/>
</dbReference>
<dbReference type="GO" id="GO:0042545">
    <property type="term" value="P:cell wall modification"/>
    <property type="evidence" value="ECO:0007669"/>
    <property type="project" value="InterPro"/>
</dbReference>
<protein>
    <submittedName>
        <fullName evidence="6">Pectin esterase</fullName>
    </submittedName>
</protein>
<dbReference type="SUPFAM" id="SSF52266">
    <property type="entry name" value="SGNH hydrolase"/>
    <property type="match status" value="1"/>
</dbReference>
<dbReference type="Pfam" id="PF01095">
    <property type="entry name" value="Pectinesterase"/>
    <property type="match status" value="1"/>
</dbReference>
<dbReference type="InterPro" id="IPR012334">
    <property type="entry name" value="Pectin_lyas_fold"/>
</dbReference>
<dbReference type="Gene3D" id="3.40.50.1110">
    <property type="entry name" value="SGNH hydrolase"/>
    <property type="match status" value="1"/>
</dbReference>
<evidence type="ECO:0000256" key="3">
    <source>
        <dbReference type="ARBA" id="ARBA00023085"/>
    </source>
</evidence>
<reference evidence="6 7" key="1">
    <citation type="submission" date="2015-08" db="EMBL/GenBank/DDBJ databases">
        <title>Antibacterial properties of a collection of Vibrionaceae strains.</title>
        <authorList>
            <person name="Giubergia S."/>
        </authorList>
    </citation>
    <scope>NUCLEOTIDE SEQUENCE [LARGE SCALE GENOMIC DNA]</scope>
    <source>
        <strain evidence="6 7">S0821</strain>
    </source>
</reference>
<gene>
    <name evidence="6" type="ORF">AMR76_01010</name>
</gene>
<comment type="similarity">
    <text evidence="1">Belongs to the pectinesterase family.</text>
</comment>
<evidence type="ECO:0000313" key="6">
    <source>
        <dbReference type="EMBL" id="KQH87900.1"/>
    </source>
</evidence>
<dbReference type="AlphaFoldDB" id="A0A0Q2Y6D3"/>
<dbReference type="SUPFAM" id="SSF51126">
    <property type="entry name" value="Pectin lyase-like"/>
    <property type="match status" value="1"/>
</dbReference>
<keyword evidence="4" id="KW-0732">Signal</keyword>
<dbReference type="Proteomes" id="UP000051221">
    <property type="component" value="Unassembled WGS sequence"/>
</dbReference>
<dbReference type="InterPro" id="IPR000070">
    <property type="entry name" value="Pectinesterase_cat"/>
</dbReference>
<organism evidence="6 7">
    <name type="scientific">Vibrio furnissii</name>
    <dbReference type="NCBI Taxonomy" id="29494"/>
    <lineage>
        <taxon>Bacteria</taxon>
        <taxon>Pseudomonadati</taxon>
        <taxon>Pseudomonadota</taxon>
        <taxon>Gammaproteobacteria</taxon>
        <taxon>Vibrionales</taxon>
        <taxon>Vibrionaceae</taxon>
        <taxon>Vibrio</taxon>
    </lineage>
</organism>
<dbReference type="GO" id="GO:0009279">
    <property type="term" value="C:cell outer membrane"/>
    <property type="evidence" value="ECO:0007669"/>
    <property type="project" value="TreeGrafter"/>
</dbReference>
<dbReference type="Gene3D" id="2.160.20.10">
    <property type="entry name" value="Single-stranded right-handed beta-helix, Pectin lyase-like"/>
    <property type="match status" value="1"/>
</dbReference>
<dbReference type="EMBL" id="LKHS01000001">
    <property type="protein sequence ID" value="KQH87900.1"/>
    <property type="molecule type" value="Genomic_DNA"/>
</dbReference>
<evidence type="ECO:0000259" key="5">
    <source>
        <dbReference type="Pfam" id="PF01095"/>
    </source>
</evidence>
<evidence type="ECO:0000256" key="2">
    <source>
        <dbReference type="ARBA" id="ARBA00022801"/>
    </source>
</evidence>
<feature type="domain" description="Pectinesterase catalytic" evidence="5">
    <location>
        <begin position="27"/>
        <end position="266"/>
    </location>
</feature>
<dbReference type="GO" id="GO:0030599">
    <property type="term" value="F:pectinesterase activity"/>
    <property type="evidence" value="ECO:0007669"/>
    <property type="project" value="InterPro"/>
</dbReference>
<comment type="caution">
    <text evidence="6">The sequence shown here is derived from an EMBL/GenBank/DDBJ whole genome shotgun (WGS) entry which is preliminary data.</text>
</comment>
<dbReference type="RefSeq" id="WP_055464994.1">
    <property type="nucleotide sequence ID" value="NZ_LKHS01000001.1"/>
</dbReference>
<dbReference type="InParanoid" id="A0A0Q2Y6D3"/>
<feature type="chain" id="PRO_5006200141" evidence="4">
    <location>
        <begin position="22"/>
        <end position="850"/>
    </location>
</feature>
<dbReference type="InterPro" id="IPR001087">
    <property type="entry name" value="GDSL"/>
</dbReference>
<sequence>MNRISRLAIGISSLMCGSVSAAIPLYDVVVAKDGSGDFTSVQQAIDAAPQNNQQYVIYIRKGIYPERLNITRNNLYLIGEDRDRTIITASFANGTLDANGVRTGTAGSRTVYVNALDFKARTVTIENGFDFNANQAKDANDPTKLRDTQAVALMVAQKADRAQFKDVNLVGYQDTLYLRGGRSVFEESVISGNVDFIFGHGTGLFKSTELVARNRFDVAPGTPYGYITAPSTNIEQPFGLVFKDCRLTKEEGVPADSYGLGRPWHPTTTFADGRYADPNAIGHAAFIDCDMDDHIYGWDKMSGRDIDQQTIWFYPQDSRFWEYESRGPGAALGEQRPQLKTAALSQYSDDKVLSGWQADLSLGQNSELHGEVLHNLMRFPAQVTVRDSAGKQRQTQTDAKGRYQLSIAGMTGPLLVSADDRSGSSCLHSDQPRSVCATALVVDLNNNAVSTGNVNPFSDLQVSNLATREGIDGPQHLLELERLPAFSRQIWLETNQQFRQLNGGQDALNSPVSYAPTLHPQMKALADNVVHNRGYNSRTGLANQVALTDAAFQPIINLNAVSQYLVTADQLAVQRQRVQNAETRLFIVGDSTASNYEPDVFPRMGWGQALAEKLSDMPNLAVVNAARSGRSSRDFINGLWLSHLEPMVKAGDYLFIQFGHNDSKCNRAASDRGEVDVLNLCTYPNDTNGQVQFPQGEEALSFQRSLERYIEFALEHNMQPVLLTSVPRVRNDSNRPELPLTTQQHVTRQNSQHGFEFVGSYYQTVLDTARLHQVPVLDIQQRMIEATNQQGDWRHLWLAVDPNDYPYYQGRTGSLDKPDTTHFQQAGAQLVAELVWDEMRAQIASFTENI</sequence>
<keyword evidence="7" id="KW-1185">Reference proteome</keyword>
<keyword evidence="3" id="KW-0063">Aspartyl esterase</keyword>